<evidence type="ECO:0000313" key="2">
    <source>
        <dbReference type="Proteomes" id="UP000319801"/>
    </source>
</evidence>
<name>A0A556TYZ0_BAGYA</name>
<keyword evidence="2" id="KW-1185">Reference proteome</keyword>
<gene>
    <name evidence="1" type="ORF">Baya_6845</name>
</gene>
<dbReference type="EMBL" id="VCAZ01000030">
    <property type="protein sequence ID" value="TSL34632.1"/>
    <property type="molecule type" value="Genomic_DNA"/>
</dbReference>
<comment type="caution">
    <text evidence="1">The sequence shown here is derived from an EMBL/GenBank/DDBJ whole genome shotgun (WGS) entry which is preliminary data.</text>
</comment>
<proteinExistence type="predicted"/>
<dbReference type="AlphaFoldDB" id="A0A556TYZ0"/>
<dbReference type="Proteomes" id="UP000319801">
    <property type="component" value="Unassembled WGS sequence"/>
</dbReference>
<protein>
    <submittedName>
        <fullName evidence="1">Uncharacterized protein</fullName>
    </submittedName>
</protein>
<reference evidence="1 2" key="1">
    <citation type="journal article" date="2019" name="Genome Biol. Evol.">
        <title>Whole-Genome Sequencing of the Giant Devil Catfish, Bagarius yarrelli.</title>
        <authorList>
            <person name="Jiang W."/>
            <person name="Lv Y."/>
            <person name="Cheng L."/>
            <person name="Yang K."/>
            <person name="Chao B."/>
            <person name="Wang X."/>
            <person name="Li Y."/>
            <person name="Pan X."/>
            <person name="You X."/>
            <person name="Zhang Y."/>
            <person name="Yang J."/>
            <person name="Li J."/>
            <person name="Zhang X."/>
            <person name="Liu S."/>
            <person name="Sun C."/>
            <person name="Yang J."/>
            <person name="Shi Q."/>
        </authorList>
    </citation>
    <scope>NUCLEOTIDE SEQUENCE [LARGE SCALE GENOMIC DNA]</scope>
    <source>
        <strain evidence="1">JWS20170419001</strain>
        <tissue evidence="1">Muscle</tissue>
    </source>
</reference>
<evidence type="ECO:0000313" key="1">
    <source>
        <dbReference type="EMBL" id="TSL34632.1"/>
    </source>
</evidence>
<sequence length="82" mass="9150">MQEWEPLRHFRCHGTPPQTTVAATQCTGASSLAKAFLPEKTFPMSRRPDVGSSCALGVYWRQAPCGVLWKLLETCLEDVDHC</sequence>
<organism evidence="1 2">
    <name type="scientific">Bagarius yarrelli</name>
    <name type="common">Goonch</name>
    <name type="synonym">Bagrus yarrelli</name>
    <dbReference type="NCBI Taxonomy" id="175774"/>
    <lineage>
        <taxon>Eukaryota</taxon>
        <taxon>Metazoa</taxon>
        <taxon>Chordata</taxon>
        <taxon>Craniata</taxon>
        <taxon>Vertebrata</taxon>
        <taxon>Euteleostomi</taxon>
        <taxon>Actinopterygii</taxon>
        <taxon>Neopterygii</taxon>
        <taxon>Teleostei</taxon>
        <taxon>Ostariophysi</taxon>
        <taxon>Siluriformes</taxon>
        <taxon>Sisoridae</taxon>
        <taxon>Sisorinae</taxon>
        <taxon>Bagarius</taxon>
    </lineage>
</organism>
<accession>A0A556TYZ0</accession>